<reference evidence="1" key="2">
    <citation type="submission" date="2025-03" db="EMBL/GenBank/DDBJ databases">
        <authorList>
            <consortium name="ELIXIR-Norway"/>
            <consortium name="Elixir Norway"/>
        </authorList>
    </citation>
    <scope>NUCLEOTIDE SEQUENCE</scope>
</reference>
<evidence type="ECO:0000313" key="1">
    <source>
        <dbReference type="EMBL" id="CAN0494011.1"/>
    </source>
</evidence>
<dbReference type="Proteomes" id="UP001162501">
    <property type="component" value="Chromosome 33"/>
</dbReference>
<sequence length="118" mass="12121">MVVTKGASWAIILHRSTNPLLLENLKIFSPKSVTEALYVKGEAEGDLAGTVSVPPAIDVSAESSDPKRVGLEGSGAGPRGAQARVNPGVAGGDPATATALREPAHLAPALGMRRRRTS</sequence>
<name>A0AC59ZRU6_RANTA</name>
<organism evidence="1 2">
    <name type="scientific">Rangifer tarandus platyrhynchus</name>
    <name type="common">Svalbard reindeer</name>
    <dbReference type="NCBI Taxonomy" id="3082113"/>
    <lineage>
        <taxon>Eukaryota</taxon>
        <taxon>Metazoa</taxon>
        <taxon>Chordata</taxon>
        <taxon>Craniata</taxon>
        <taxon>Vertebrata</taxon>
        <taxon>Euteleostomi</taxon>
        <taxon>Mammalia</taxon>
        <taxon>Eutheria</taxon>
        <taxon>Laurasiatheria</taxon>
        <taxon>Artiodactyla</taxon>
        <taxon>Ruminantia</taxon>
        <taxon>Pecora</taxon>
        <taxon>Cervidae</taxon>
        <taxon>Odocoileinae</taxon>
        <taxon>Rangifer</taxon>
    </lineage>
</organism>
<gene>
    <name evidence="1" type="ORF">MRATA1EN22A_LOCUS21849</name>
</gene>
<proteinExistence type="predicted"/>
<accession>A0AC59ZRU6</accession>
<reference evidence="1" key="1">
    <citation type="submission" date="2023-05" db="EMBL/GenBank/DDBJ databases">
        <authorList>
            <consortium name="ELIXIR-Norway"/>
        </authorList>
    </citation>
    <scope>NUCLEOTIDE SEQUENCE</scope>
</reference>
<dbReference type="EMBL" id="OX596117">
    <property type="protein sequence ID" value="CAN0494011.1"/>
    <property type="molecule type" value="Genomic_DNA"/>
</dbReference>
<evidence type="ECO:0000313" key="2">
    <source>
        <dbReference type="Proteomes" id="UP001162501"/>
    </source>
</evidence>
<protein>
    <submittedName>
        <fullName evidence="1">Uncharacterized protein</fullName>
    </submittedName>
</protein>